<evidence type="ECO:0000313" key="3">
    <source>
        <dbReference type="Proteomes" id="UP000014760"/>
    </source>
</evidence>
<keyword evidence="3" id="KW-1185">Reference proteome</keyword>
<evidence type="ECO:0000313" key="2">
    <source>
        <dbReference type="EnsemblMetazoa" id="CapteP185575"/>
    </source>
</evidence>
<name>R7VA85_CAPTE</name>
<dbReference type="EnsemblMetazoa" id="CapteT185575">
    <property type="protein sequence ID" value="CapteP185575"/>
    <property type="gene ID" value="CapteG185575"/>
</dbReference>
<protein>
    <submittedName>
        <fullName evidence="1 2">Uncharacterized protein</fullName>
    </submittedName>
</protein>
<sequence>MVSPASPIGNCKVNYTISEVFCQEGYVRLTSRDVIIYYNEWASYAECAVEGTSHMPRYKQKHVYKMSLQDCPRHIMTFTGSEIRQVDRKHSNLILTTAELMQRPGVHSIPHFEMLSVSHTGKIAFSELASLQVNACTSGKIGDTRRWNRSHEVALRKQDMKAKLTVLQGKIKATQVTHTHSEREFHAKCTRKSE</sequence>
<dbReference type="HOGENOM" id="CLU_1403655_0_0_1"/>
<organism evidence="1">
    <name type="scientific">Capitella teleta</name>
    <name type="common">Polychaete worm</name>
    <dbReference type="NCBI Taxonomy" id="283909"/>
    <lineage>
        <taxon>Eukaryota</taxon>
        <taxon>Metazoa</taxon>
        <taxon>Spiralia</taxon>
        <taxon>Lophotrochozoa</taxon>
        <taxon>Annelida</taxon>
        <taxon>Polychaeta</taxon>
        <taxon>Sedentaria</taxon>
        <taxon>Scolecida</taxon>
        <taxon>Capitellidae</taxon>
        <taxon>Capitella</taxon>
    </lineage>
</organism>
<reference evidence="1 3" key="2">
    <citation type="journal article" date="2013" name="Nature">
        <title>Insights into bilaterian evolution from three spiralian genomes.</title>
        <authorList>
            <person name="Simakov O."/>
            <person name="Marletaz F."/>
            <person name="Cho S.J."/>
            <person name="Edsinger-Gonzales E."/>
            <person name="Havlak P."/>
            <person name="Hellsten U."/>
            <person name="Kuo D.H."/>
            <person name="Larsson T."/>
            <person name="Lv J."/>
            <person name="Arendt D."/>
            <person name="Savage R."/>
            <person name="Osoegawa K."/>
            <person name="de Jong P."/>
            <person name="Grimwood J."/>
            <person name="Chapman J.A."/>
            <person name="Shapiro H."/>
            <person name="Aerts A."/>
            <person name="Otillar R.P."/>
            <person name="Terry A.Y."/>
            <person name="Boore J.L."/>
            <person name="Grigoriev I.V."/>
            <person name="Lindberg D.R."/>
            <person name="Seaver E.C."/>
            <person name="Weisblat D.A."/>
            <person name="Putnam N.H."/>
            <person name="Rokhsar D.S."/>
        </authorList>
    </citation>
    <scope>NUCLEOTIDE SEQUENCE</scope>
    <source>
        <strain evidence="1 3">I ESC-2004</strain>
    </source>
</reference>
<accession>R7VA85</accession>
<reference evidence="2" key="3">
    <citation type="submission" date="2015-06" db="UniProtKB">
        <authorList>
            <consortium name="EnsemblMetazoa"/>
        </authorList>
    </citation>
    <scope>IDENTIFICATION</scope>
</reference>
<proteinExistence type="predicted"/>
<evidence type="ECO:0000313" key="1">
    <source>
        <dbReference type="EMBL" id="ELU12630.1"/>
    </source>
</evidence>
<gene>
    <name evidence="1" type="ORF">CAPTEDRAFT_185575</name>
</gene>
<dbReference type="EMBL" id="AMQN01005353">
    <property type="status" value="NOT_ANNOTATED_CDS"/>
    <property type="molecule type" value="Genomic_DNA"/>
</dbReference>
<dbReference type="Proteomes" id="UP000014760">
    <property type="component" value="Unassembled WGS sequence"/>
</dbReference>
<dbReference type="EMBL" id="KB295796">
    <property type="protein sequence ID" value="ELU12630.1"/>
    <property type="molecule type" value="Genomic_DNA"/>
</dbReference>
<dbReference type="AlphaFoldDB" id="R7VA85"/>
<reference evidence="3" key="1">
    <citation type="submission" date="2012-12" db="EMBL/GenBank/DDBJ databases">
        <authorList>
            <person name="Hellsten U."/>
            <person name="Grimwood J."/>
            <person name="Chapman J.A."/>
            <person name="Shapiro H."/>
            <person name="Aerts A."/>
            <person name="Otillar R.P."/>
            <person name="Terry A.Y."/>
            <person name="Boore J.L."/>
            <person name="Simakov O."/>
            <person name="Marletaz F."/>
            <person name="Cho S.-J."/>
            <person name="Edsinger-Gonzales E."/>
            <person name="Havlak P."/>
            <person name="Kuo D.-H."/>
            <person name="Larsson T."/>
            <person name="Lv J."/>
            <person name="Arendt D."/>
            <person name="Savage R."/>
            <person name="Osoegawa K."/>
            <person name="de Jong P."/>
            <person name="Lindberg D.R."/>
            <person name="Seaver E.C."/>
            <person name="Weisblat D.A."/>
            <person name="Putnam N.H."/>
            <person name="Grigoriev I.V."/>
            <person name="Rokhsar D.S."/>
        </authorList>
    </citation>
    <scope>NUCLEOTIDE SEQUENCE</scope>
    <source>
        <strain evidence="3">I ESC-2004</strain>
    </source>
</reference>